<reference evidence="13 14" key="1">
    <citation type="submission" date="2019-05" db="EMBL/GenBank/DDBJ databases">
        <title>The metagenome of a microbial culture collection derived from dairy environment covers the genomic content of the human microbiome.</title>
        <authorList>
            <person name="Roder T."/>
            <person name="Wuthrich D."/>
            <person name="Sattari Z."/>
            <person name="Von Ah U."/>
            <person name="Bar C."/>
            <person name="Ronchi F."/>
            <person name="Macpherson A.J."/>
            <person name="Ganal-Vonarburg S.C."/>
            <person name="Bruggmann R."/>
            <person name="Vergeres G."/>
        </authorList>
    </citation>
    <scope>NUCLEOTIDE SEQUENCE [LARGE SCALE GENOMIC DNA]</scope>
    <source>
        <strain evidence="13 14">FAM 18815</strain>
    </source>
</reference>
<dbReference type="EC" id="2.5.1.9" evidence="5 10"/>
<dbReference type="NCBIfam" id="NF006767">
    <property type="entry name" value="PRK09289.1"/>
    <property type="match status" value="1"/>
</dbReference>
<evidence type="ECO:0000313" key="13">
    <source>
        <dbReference type="EMBL" id="TLQ05087.1"/>
    </source>
</evidence>
<evidence type="ECO:0000256" key="7">
    <source>
        <dbReference type="ARBA" id="ARBA00022619"/>
    </source>
</evidence>
<dbReference type="EMBL" id="VBTH01000003">
    <property type="protein sequence ID" value="TLQ05087.1"/>
    <property type="molecule type" value="Genomic_DNA"/>
</dbReference>
<evidence type="ECO:0000256" key="8">
    <source>
        <dbReference type="ARBA" id="ARBA00022679"/>
    </source>
</evidence>
<evidence type="ECO:0000256" key="9">
    <source>
        <dbReference type="ARBA" id="ARBA00022737"/>
    </source>
</evidence>
<dbReference type="PANTHER" id="PTHR21098">
    <property type="entry name" value="RIBOFLAVIN SYNTHASE ALPHA CHAIN"/>
    <property type="match status" value="1"/>
</dbReference>
<protein>
    <recommendedName>
        <fullName evidence="6 10">Riboflavin synthase</fullName>
        <ecNumber evidence="5 10">2.5.1.9</ecNumber>
    </recommendedName>
</protein>
<evidence type="ECO:0000256" key="4">
    <source>
        <dbReference type="ARBA" id="ARBA00011233"/>
    </source>
</evidence>
<dbReference type="FunFam" id="2.40.30.20:FF:000003">
    <property type="entry name" value="Riboflavin synthase, alpha subunit"/>
    <property type="match status" value="1"/>
</dbReference>
<comment type="caution">
    <text evidence="13">The sequence shown here is derived from an EMBL/GenBank/DDBJ whole genome shotgun (WGS) entry which is preliminary data.</text>
</comment>
<keyword evidence="9" id="KW-0677">Repeat</keyword>
<dbReference type="NCBIfam" id="NF009566">
    <property type="entry name" value="PRK13020.1"/>
    <property type="match status" value="1"/>
</dbReference>
<comment type="catalytic activity">
    <reaction evidence="1">
        <text>2 6,7-dimethyl-8-(1-D-ribityl)lumazine + H(+) = 5-amino-6-(D-ribitylamino)uracil + riboflavin</text>
        <dbReference type="Rhea" id="RHEA:20772"/>
        <dbReference type="ChEBI" id="CHEBI:15378"/>
        <dbReference type="ChEBI" id="CHEBI:15934"/>
        <dbReference type="ChEBI" id="CHEBI:57986"/>
        <dbReference type="ChEBI" id="CHEBI:58201"/>
        <dbReference type="EC" id="2.5.1.9"/>
    </reaction>
</comment>
<dbReference type="Gene3D" id="2.40.30.20">
    <property type="match status" value="2"/>
</dbReference>
<evidence type="ECO:0000256" key="3">
    <source>
        <dbReference type="ARBA" id="ARBA00004887"/>
    </source>
</evidence>
<evidence type="ECO:0000313" key="14">
    <source>
        <dbReference type="Proteomes" id="UP000305541"/>
    </source>
</evidence>
<evidence type="ECO:0000256" key="5">
    <source>
        <dbReference type="ARBA" id="ARBA00012827"/>
    </source>
</evidence>
<dbReference type="InterPro" id="IPR017938">
    <property type="entry name" value="Riboflavin_synthase-like_b-brl"/>
</dbReference>
<evidence type="ECO:0000256" key="1">
    <source>
        <dbReference type="ARBA" id="ARBA00000968"/>
    </source>
</evidence>
<evidence type="ECO:0000256" key="11">
    <source>
        <dbReference type="PROSITE-ProRule" id="PRU00524"/>
    </source>
</evidence>
<feature type="domain" description="Lumazine-binding" evidence="12">
    <location>
        <begin position="1"/>
        <end position="97"/>
    </location>
</feature>
<dbReference type="Proteomes" id="UP000305541">
    <property type="component" value="Unassembled WGS sequence"/>
</dbReference>
<dbReference type="InterPro" id="IPR026017">
    <property type="entry name" value="Lumazine-bd_dom"/>
</dbReference>
<organism evidence="13 14">
    <name type="scientific">Pediococcus stilesii</name>
    <dbReference type="NCBI Taxonomy" id="331679"/>
    <lineage>
        <taxon>Bacteria</taxon>
        <taxon>Bacillati</taxon>
        <taxon>Bacillota</taxon>
        <taxon>Bacilli</taxon>
        <taxon>Lactobacillales</taxon>
        <taxon>Lactobacillaceae</taxon>
        <taxon>Pediococcus</taxon>
    </lineage>
</organism>
<feature type="repeat" description="Lumazine-binding" evidence="11">
    <location>
        <begin position="98"/>
        <end position="194"/>
    </location>
</feature>
<evidence type="ECO:0000259" key="12">
    <source>
        <dbReference type="PROSITE" id="PS51177"/>
    </source>
</evidence>
<gene>
    <name evidence="13" type="ORF">FEZ51_02260</name>
</gene>
<dbReference type="PIRSF" id="PIRSF000498">
    <property type="entry name" value="Riboflavin_syn_A"/>
    <property type="match status" value="1"/>
</dbReference>
<dbReference type="GO" id="GO:0009231">
    <property type="term" value="P:riboflavin biosynthetic process"/>
    <property type="evidence" value="ECO:0007669"/>
    <property type="project" value="UniProtKB-KW"/>
</dbReference>
<proteinExistence type="predicted"/>
<dbReference type="AlphaFoldDB" id="A0A5R9BWS5"/>
<dbReference type="GO" id="GO:0004746">
    <property type="term" value="F:riboflavin synthase activity"/>
    <property type="evidence" value="ECO:0007669"/>
    <property type="project" value="UniProtKB-UniRule"/>
</dbReference>
<dbReference type="PROSITE" id="PS51177">
    <property type="entry name" value="LUMAZINE_BIND"/>
    <property type="match status" value="2"/>
</dbReference>
<dbReference type="NCBIfam" id="TIGR00187">
    <property type="entry name" value="ribE"/>
    <property type="match status" value="1"/>
</dbReference>
<dbReference type="CDD" id="cd00402">
    <property type="entry name" value="Riboflavin_synthase_like"/>
    <property type="match status" value="1"/>
</dbReference>
<comment type="function">
    <text evidence="2">Catalyzes the dismutation of two molecules of 6,7-dimethyl-8-ribityllumazine, resulting in the formation of riboflavin and 5-amino-6-(D-ribitylamino)uracil.</text>
</comment>
<evidence type="ECO:0000256" key="2">
    <source>
        <dbReference type="ARBA" id="ARBA00002803"/>
    </source>
</evidence>
<dbReference type="Pfam" id="PF00677">
    <property type="entry name" value="Lum_binding"/>
    <property type="match status" value="2"/>
</dbReference>
<dbReference type="SUPFAM" id="SSF63380">
    <property type="entry name" value="Riboflavin synthase domain-like"/>
    <property type="match status" value="2"/>
</dbReference>
<keyword evidence="8 13" id="KW-0808">Transferase</keyword>
<dbReference type="OrthoDB" id="9788537at2"/>
<sequence length="199" mass="21773">MFTGIIKKVGRVKTIDRTKDASKLSIITDLTKEINSKVGDSIAVNGICLTITKIMPTGFEVDVMPETTRRTNLGLIQAEGEVNLEPAILPTDRMDGHFVLGHVDTTARVSKVVNDQNSVVLTFETKPKWRRYIVEKGSVAIDGVSLTVSGVEKNHFSVSLIPFTMQETVLGNLDIGSVVNIETDILGKYVLDGERAEND</sequence>
<accession>A0A5R9BWS5</accession>
<name>A0A5R9BWS5_9LACO</name>
<dbReference type="InterPro" id="IPR023366">
    <property type="entry name" value="ATP_synth_asu-like_sf"/>
</dbReference>
<keyword evidence="7" id="KW-0686">Riboflavin biosynthesis</keyword>
<comment type="pathway">
    <text evidence="3">Cofactor biosynthesis; riboflavin biosynthesis; riboflavin from 2-hydroxy-3-oxobutyl phosphate and 5-amino-6-(D-ribitylamino)uracil: step 2/2.</text>
</comment>
<dbReference type="PANTHER" id="PTHR21098:SF0">
    <property type="entry name" value="RIBOFLAVIN SYNTHASE"/>
    <property type="match status" value="1"/>
</dbReference>
<evidence type="ECO:0000256" key="6">
    <source>
        <dbReference type="ARBA" id="ARBA00013950"/>
    </source>
</evidence>
<comment type="subunit">
    <text evidence="4">Homotrimer.</text>
</comment>
<dbReference type="FunFam" id="2.40.30.20:FF:000004">
    <property type="entry name" value="Riboflavin synthase, alpha subunit"/>
    <property type="match status" value="1"/>
</dbReference>
<dbReference type="InterPro" id="IPR001783">
    <property type="entry name" value="Lumazine-bd"/>
</dbReference>
<feature type="domain" description="Lumazine-binding" evidence="12">
    <location>
        <begin position="98"/>
        <end position="194"/>
    </location>
</feature>
<dbReference type="RefSeq" id="WP_138473849.1">
    <property type="nucleotide sequence ID" value="NZ_VBTH01000003.1"/>
</dbReference>
<evidence type="ECO:0000256" key="10">
    <source>
        <dbReference type="NCBIfam" id="TIGR00187"/>
    </source>
</evidence>
<feature type="repeat" description="Lumazine-binding" evidence="11">
    <location>
        <begin position="1"/>
        <end position="97"/>
    </location>
</feature>